<keyword evidence="1" id="KW-0966">Cell projection</keyword>
<evidence type="ECO:0000313" key="1">
    <source>
        <dbReference type="EMBL" id="AXX93136.1"/>
    </source>
</evidence>
<proteinExistence type="predicted"/>
<keyword evidence="3" id="KW-1185">Reference proteome</keyword>
<dbReference type="KEGG" id="amol:AMOL_2183"/>
<keyword evidence="1" id="KW-0282">Flagellum</keyword>
<evidence type="ECO:0000313" key="3">
    <source>
        <dbReference type="Proteomes" id="UP000221222"/>
    </source>
</evidence>
<name>A0A2G1DIR5_9BACT</name>
<dbReference type="EMBL" id="CP032098">
    <property type="protein sequence ID" value="AXX93136.1"/>
    <property type="molecule type" value="Genomic_DNA"/>
</dbReference>
<dbReference type="Proteomes" id="UP000262712">
    <property type="component" value="Chromosome"/>
</dbReference>
<dbReference type="AlphaFoldDB" id="A0A2G1DIR5"/>
<evidence type="ECO:0000313" key="2">
    <source>
        <dbReference type="EMBL" id="PHO18395.1"/>
    </source>
</evidence>
<accession>A0A2G1DIR5</accession>
<reference evidence="2 3" key="1">
    <citation type="submission" date="2017-09" db="EMBL/GenBank/DDBJ databases">
        <title>Arcobacter canalis sp. nov., a new species isolated from a water canal contaminated with urban sewage.</title>
        <authorList>
            <person name="Perez-Cataluna A."/>
            <person name="Salas-Masso N."/>
            <person name="Figueras M.J."/>
        </authorList>
    </citation>
    <scope>NUCLEOTIDE SEQUENCE [LARGE SCALE GENOMIC DNA]</scope>
    <source>
        <strain evidence="2 3">F98-3</strain>
    </source>
</reference>
<organism evidence="2 3">
    <name type="scientific">Malaciobacter molluscorum LMG 25693</name>
    <dbReference type="NCBI Taxonomy" id="870501"/>
    <lineage>
        <taxon>Bacteria</taxon>
        <taxon>Pseudomonadati</taxon>
        <taxon>Campylobacterota</taxon>
        <taxon>Epsilonproteobacteria</taxon>
        <taxon>Campylobacterales</taxon>
        <taxon>Arcobacteraceae</taxon>
        <taxon>Malaciobacter</taxon>
    </lineage>
</organism>
<reference evidence="1 4" key="2">
    <citation type="submission" date="2018-08" db="EMBL/GenBank/DDBJ databases">
        <title>Complete genome of the Arcobacter molluscorum type strain LMG 25693.</title>
        <authorList>
            <person name="Miller W.G."/>
            <person name="Yee E."/>
            <person name="Bono J.L."/>
        </authorList>
    </citation>
    <scope>NUCLEOTIDE SEQUENCE [LARGE SCALE GENOMIC DNA]</scope>
    <source>
        <strain evidence="1 4">CECT 7696</strain>
    </source>
</reference>
<dbReference type="RefSeq" id="WP_099342032.1">
    <property type="nucleotide sequence ID" value="NZ_CP032098.1"/>
</dbReference>
<keyword evidence="1" id="KW-0969">Cilium</keyword>
<gene>
    <name evidence="1" type="ORF">AMOL_2183</name>
    <name evidence="2" type="ORF">CPU12_05215</name>
</gene>
<sequence length="98" mass="11045">MIELSKPIVTYNKYDDDKLKNIDVNKLQDENLKKVSDDFESFFAQQLMDISLKSTNVAGEGAGADIIKSMYTETLSQSTQGNLGISQLLYDFLSRNNK</sequence>
<dbReference type="Proteomes" id="UP000221222">
    <property type="component" value="Unassembled WGS sequence"/>
</dbReference>
<evidence type="ECO:0000313" key="4">
    <source>
        <dbReference type="Proteomes" id="UP000262712"/>
    </source>
</evidence>
<dbReference type="EMBL" id="NXFY01000006">
    <property type="protein sequence ID" value="PHO18395.1"/>
    <property type="molecule type" value="Genomic_DNA"/>
</dbReference>
<protein>
    <submittedName>
        <fullName evidence="1">Flagellar rod assembly protein FlgJ</fullName>
    </submittedName>
</protein>